<evidence type="ECO:0000256" key="10">
    <source>
        <dbReference type="ARBA" id="ARBA00023316"/>
    </source>
</evidence>
<dbReference type="HOGENOM" id="CLU_004624_0_2_11"/>
<evidence type="ECO:0000256" key="3">
    <source>
        <dbReference type="ARBA" id="ARBA00022692"/>
    </source>
</evidence>
<dbReference type="InterPro" id="IPR050386">
    <property type="entry name" value="Glycosyl_hydrolase_5"/>
</dbReference>
<proteinExistence type="inferred from homology"/>
<gene>
    <name evidence="15" type="ordered locus">Olsu_1441</name>
</gene>
<evidence type="ECO:0000256" key="4">
    <source>
        <dbReference type="ARBA" id="ARBA00022801"/>
    </source>
</evidence>
<keyword evidence="7" id="KW-0472">Membrane</keyword>
<evidence type="ECO:0000313" key="16">
    <source>
        <dbReference type="Proteomes" id="UP000000333"/>
    </source>
</evidence>
<dbReference type="RefSeq" id="WP_013252296.1">
    <property type="nucleotide sequence ID" value="NC_014363.1"/>
</dbReference>
<comment type="subcellular location">
    <subcellularLocation>
        <location evidence="1">Cell membrane</location>
        <topology evidence="1">Single-pass type II membrane protein</topology>
    </subcellularLocation>
</comment>
<dbReference type="Pfam" id="PF00150">
    <property type="entry name" value="Cellulase"/>
    <property type="match status" value="1"/>
</dbReference>
<dbReference type="GO" id="GO:0009251">
    <property type="term" value="P:glucan catabolic process"/>
    <property type="evidence" value="ECO:0007669"/>
    <property type="project" value="TreeGrafter"/>
</dbReference>
<evidence type="ECO:0000259" key="14">
    <source>
        <dbReference type="Pfam" id="PF00150"/>
    </source>
</evidence>
<evidence type="ECO:0000256" key="12">
    <source>
        <dbReference type="ARBA" id="ARBA00041260"/>
    </source>
</evidence>
<keyword evidence="5" id="KW-0735">Signal-anchor</keyword>
<dbReference type="KEGG" id="ols:Olsu_1441"/>
<keyword evidence="3" id="KW-0812">Transmembrane</keyword>
<evidence type="ECO:0000256" key="8">
    <source>
        <dbReference type="ARBA" id="ARBA00023180"/>
    </source>
</evidence>
<dbReference type="InterPro" id="IPR017853">
    <property type="entry name" value="GH"/>
</dbReference>
<dbReference type="EMBL" id="CP002106">
    <property type="protein sequence ID" value="ADK68544.1"/>
    <property type="molecule type" value="Genomic_DNA"/>
</dbReference>
<protein>
    <recommendedName>
        <fullName evidence="12">Exo-1,3-beta-glucanase D</fullName>
    </recommendedName>
</protein>
<evidence type="ECO:0000256" key="9">
    <source>
        <dbReference type="ARBA" id="ARBA00023295"/>
    </source>
</evidence>
<reference evidence="15 16" key="1">
    <citation type="journal article" date="2010" name="Stand. Genomic Sci.">
        <title>Complete genome sequence of Olsenella uli type strain (VPI D76D-27C).</title>
        <authorList>
            <person name="Goker M."/>
            <person name="Held B."/>
            <person name="Lucas S."/>
            <person name="Nolan M."/>
            <person name="Yasawong M."/>
            <person name="Glavina Del Rio T."/>
            <person name="Tice H."/>
            <person name="Cheng J.F."/>
            <person name="Bruce D."/>
            <person name="Detter J.C."/>
            <person name="Tapia R."/>
            <person name="Han C."/>
            <person name="Goodwin L."/>
            <person name="Pitluck S."/>
            <person name="Liolios K."/>
            <person name="Ivanova N."/>
            <person name="Mavromatis K."/>
            <person name="Mikhailova N."/>
            <person name="Pati A."/>
            <person name="Chen A."/>
            <person name="Palaniappan K."/>
            <person name="Land M."/>
            <person name="Hauser L."/>
            <person name="Chang Y.J."/>
            <person name="Jeffries C.D."/>
            <person name="Rohde M."/>
            <person name="Sikorski J."/>
            <person name="Pukall R."/>
            <person name="Woyke T."/>
            <person name="Bristow J."/>
            <person name="Eisen J.A."/>
            <person name="Markowitz V."/>
            <person name="Hugenholtz P."/>
            <person name="Kyrpides N.C."/>
            <person name="Klenk H.P."/>
            <person name="Lapidus A."/>
        </authorList>
    </citation>
    <scope>NUCLEOTIDE SEQUENCE [LARGE SCALE GENOMIC DNA]</scope>
    <source>
        <strain evidence="16">ATCC 49627 / DSM 7084 / CIP 109912 / JCM 12494 / NCIMB 702895 / VPI D76D-27C</strain>
    </source>
</reference>
<keyword evidence="6" id="KW-1133">Transmembrane helix</keyword>
<evidence type="ECO:0000256" key="7">
    <source>
        <dbReference type="ARBA" id="ARBA00023136"/>
    </source>
</evidence>
<dbReference type="OrthoDB" id="4771662at2"/>
<accession>E1QWP1</accession>
<dbReference type="SUPFAM" id="SSF51445">
    <property type="entry name" value="(Trans)glycosidases"/>
    <property type="match status" value="1"/>
</dbReference>
<evidence type="ECO:0000256" key="6">
    <source>
        <dbReference type="ARBA" id="ARBA00022989"/>
    </source>
</evidence>
<keyword evidence="10" id="KW-0961">Cell wall biogenesis/degradation</keyword>
<evidence type="ECO:0000256" key="1">
    <source>
        <dbReference type="ARBA" id="ARBA00004401"/>
    </source>
</evidence>
<dbReference type="STRING" id="633147.Olsu_1441"/>
<dbReference type="Proteomes" id="UP000000333">
    <property type="component" value="Chromosome"/>
</dbReference>
<dbReference type="Gene3D" id="3.20.20.80">
    <property type="entry name" value="Glycosidases"/>
    <property type="match status" value="1"/>
</dbReference>
<dbReference type="GO" id="GO:0005886">
    <property type="term" value="C:plasma membrane"/>
    <property type="evidence" value="ECO:0007669"/>
    <property type="project" value="UniProtKB-SubCell"/>
</dbReference>
<keyword evidence="9 13" id="KW-0326">Glycosidase</keyword>
<dbReference type="GO" id="GO:0071555">
    <property type="term" value="P:cell wall organization"/>
    <property type="evidence" value="ECO:0007669"/>
    <property type="project" value="UniProtKB-KW"/>
</dbReference>
<name>E1QWP1_OLSUV</name>
<keyword evidence="4 13" id="KW-0378">Hydrolase</keyword>
<dbReference type="CAZy" id="GH5">
    <property type="family name" value="Glycoside Hydrolase Family 5"/>
</dbReference>
<comment type="function">
    <text evidence="11">Glucosidase involved in the degradation of cellulosic biomass. Active on lichenan.</text>
</comment>
<dbReference type="GO" id="GO:0005576">
    <property type="term" value="C:extracellular region"/>
    <property type="evidence" value="ECO:0007669"/>
    <property type="project" value="TreeGrafter"/>
</dbReference>
<dbReference type="GO" id="GO:0008422">
    <property type="term" value="F:beta-glucosidase activity"/>
    <property type="evidence" value="ECO:0007669"/>
    <property type="project" value="TreeGrafter"/>
</dbReference>
<organism evidence="15 16">
    <name type="scientific">Olsenella uli (strain ATCC 49627 / DSM 7084 / CCUG 31166 / CIP 109912 / JCM 12494 / LMG 11480 / NCIMB 702895 / VPI D76D-27C)</name>
    <name type="common">Lactobacillus uli</name>
    <dbReference type="NCBI Taxonomy" id="633147"/>
    <lineage>
        <taxon>Bacteria</taxon>
        <taxon>Bacillati</taxon>
        <taxon>Actinomycetota</taxon>
        <taxon>Coriobacteriia</taxon>
        <taxon>Coriobacteriales</taxon>
        <taxon>Atopobiaceae</taxon>
        <taxon>Olsenella</taxon>
    </lineage>
</organism>
<dbReference type="AlphaFoldDB" id="E1QWP1"/>
<feature type="domain" description="Glycoside hydrolase family 5" evidence="14">
    <location>
        <begin position="60"/>
        <end position="282"/>
    </location>
</feature>
<dbReference type="GO" id="GO:0009986">
    <property type="term" value="C:cell surface"/>
    <property type="evidence" value="ECO:0007669"/>
    <property type="project" value="TreeGrafter"/>
</dbReference>
<keyword evidence="16" id="KW-1185">Reference proteome</keyword>
<evidence type="ECO:0000256" key="11">
    <source>
        <dbReference type="ARBA" id="ARBA00037126"/>
    </source>
</evidence>
<dbReference type="PANTHER" id="PTHR31297:SF34">
    <property type="entry name" value="GLUCAN 1,3-BETA-GLUCOSIDASE 2"/>
    <property type="match status" value="1"/>
</dbReference>
<evidence type="ECO:0000256" key="2">
    <source>
        <dbReference type="ARBA" id="ARBA00022475"/>
    </source>
</evidence>
<keyword evidence="2" id="KW-1003">Cell membrane</keyword>
<dbReference type="PANTHER" id="PTHR31297">
    <property type="entry name" value="GLUCAN ENDO-1,6-BETA-GLUCOSIDASE B"/>
    <property type="match status" value="1"/>
</dbReference>
<evidence type="ECO:0000256" key="13">
    <source>
        <dbReference type="RuleBase" id="RU361153"/>
    </source>
</evidence>
<sequence>MAERALHGVNLTGWLTLEPWVTPELFADSGALEEPDLVSAVGRRGYNDRVSRHRASFLGESDFRQIAARGFNAVRLPVPWYVFGDAGPNPGPFLGCVDLVDAAFDWADGIGLKVVLALAVNPGAEGHEADLVHNHDDFRRYRDDLVSVVAALAKRYASRVAFSAIEVADEPAMQVRRGLSVIPGVPPHQLRNYYRSCYEAVRGIAGEDLVVVVPDAGQPGAWRHFMSQDRYHNVWLDSHLYHYADHVDSSGPVGIRMLTDRSRKSVELAGSSGLPVMVGKWCASLPFSDTVTTPEGRIALERVFSSEQIGAFRSCPAWFFQTWKTEGRLPGWDARVALASFERRMLG</sequence>
<comment type="similarity">
    <text evidence="13">Belongs to the glycosyl hydrolase 5 (cellulase A) family.</text>
</comment>
<dbReference type="InterPro" id="IPR001547">
    <property type="entry name" value="Glyco_hydro_5"/>
</dbReference>
<evidence type="ECO:0000313" key="15">
    <source>
        <dbReference type="EMBL" id="ADK68544.1"/>
    </source>
</evidence>
<keyword evidence="8" id="KW-0325">Glycoprotein</keyword>
<dbReference type="eggNOG" id="COG2730">
    <property type="taxonomic scope" value="Bacteria"/>
</dbReference>
<evidence type="ECO:0000256" key="5">
    <source>
        <dbReference type="ARBA" id="ARBA00022968"/>
    </source>
</evidence>
<dbReference type="GeneID" id="78512837"/>